<name>A0AA87Z088_FICCA</name>
<sequence length="74" mass="8169">MDAFARLKIEGVVLTPARTPLYGFTGECVRAADTVRLPITVGDGPERATRMVEFIVVDRPSVHNIFWGGQPLTR</sequence>
<protein>
    <submittedName>
        <fullName evidence="1">Uncharacterized protein</fullName>
    </submittedName>
</protein>
<accession>A0AA87Z088</accession>
<keyword evidence="2" id="KW-1185">Reference proteome</keyword>
<comment type="caution">
    <text evidence="1">The sequence shown here is derived from an EMBL/GenBank/DDBJ whole genome shotgun (WGS) entry which is preliminary data.</text>
</comment>
<dbReference type="AlphaFoldDB" id="A0AA87Z088"/>
<organism evidence="1 2">
    <name type="scientific">Ficus carica</name>
    <name type="common">Common fig</name>
    <dbReference type="NCBI Taxonomy" id="3494"/>
    <lineage>
        <taxon>Eukaryota</taxon>
        <taxon>Viridiplantae</taxon>
        <taxon>Streptophyta</taxon>
        <taxon>Embryophyta</taxon>
        <taxon>Tracheophyta</taxon>
        <taxon>Spermatophyta</taxon>
        <taxon>Magnoliopsida</taxon>
        <taxon>eudicotyledons</taxon>
        <taxon>Gunneridae</taxon>
        <taxon>Pentapetalae</taxon>
        <taxon>rosids</taxon>
        <taxon>fabids</taxon>
        <taxon>Rosales</taxon>
        <taxon>Moraceae</taxon>
        <taxon>Ficeae</taxon>
        <taxon>Ficus</taxon>
    </lineage>
</organism>
<reference evidence="1" key="1">
    <citation type="submission" date="2023-07" db="EMBL/GenBank/DDBJ databases">
        <title>draft genome sequence of fig (Ficus carica).</title>
        <authorList>
            <person name="Takahashi T."/>
            <person name="Nishimura K."/>
        </authorList>
    </citation>
    <scope>NUCLEOTIDE SEQUENCE</scope>
</reference>
<proteinExistence type="predicted"/>
<evidence type="ECO:0000313" key="2">
    <source>
        <dbReference type="Proteomes" id="UP001187192"/>
    </source>
</evidence>
<evidence type="ECO:0000313" key="1">
    <source>
        <dbReference type="EMBL" id="GMN21435.1"/>
    </source>
</evidence>
<dbReference type="EMBL" id="BTGU01006580">
    <property type="protein sequence ID" value="GMN21435.1"/>
    <property type="molecule type" value="Genomic_DNA"/>
</dbReference>
<gene>
    <name evidence="1" type="ORF">TIFTF001_048878</name>
</gene>
<dbReference type="Proteomes" id="UP001187192">
    <property type="component" value="Unassembled WGS sequence"/>
</dbReference>